<dbReference type="Proteomes" id="UP001139157">
    <property type="component" value="Unassembled WGS sequence"/>
</dbReference>
<dbReference type="GO" id="GO:0032259">
    <property type="term" value="P:methylation"/>
    <property type="evidence" value="ECO:0007669"/>
    <property type="project" value="UniProtKB-KW"/>
</dbReference>
<evidence type="ECO:0000259" key="1">
    <source>
        <dbReference type="Pfam" id="PF08242"/>
    </source>
</evidence>
<proteinExistence type="predicted"/>
<dbReference type="RefSeq" id="WP_251913857.1">
    <property type="nucleotide sequence ID" value="NZ_JAMRXG010000007.1"/>
</dbReference>
<evidence type="ECO:0000313" key="2">
    <source>
        <dbReference type="EMBL" id="MCM6775616.1"/>
    </source>
</evidence>
<feature type="domain" description="Methyltransferase type 12" evidence="1">
    <location>
        <begin position="39"/>
        <end position="137"/>
    </location>
</feature>
<dbReference type="SUPFAM" id="SSF53335">
    <property type="entry name" value="S-adenosyl-L-methionine-dependent methyltransferases"/>
    <property type="match status" value="1"/>
</dbReference>
<dbReference type="InterPro" id="IPR029063">
    <property type="entry name" value="SAM-dependent_MTases_sf"/>
</dbReference>
<dbReference type="InterPro" id="IPR013217">
    <property type="entry name" value="Methyltransf_12"/>
</dbReference>
<dbReference type="AlphaFoldDB" id="A0A9X2J041"/>
<gene>
    <name evidence="2" type="ORF">NDR86_19245</name>
</gene>
<dbReference type="Pfam" id="PF08242">
    <property type="entry name" value="Methyltransf_12"/>
    <property type="match status" value="1"/>
</dbReference>
<dbReference type="GO" id="GO:0008168">
    <property type="term" value="F:methyltransferase activity"/>
    <property type="evidence" value="ECO:0007669"/>
    <property type="project" value="UniProtKB-KW"/>
</dbReference>
<accession>A0A9X2J041</accession>
<dbReference type="CDD" id="cd02440">
    <property type="entry name" value="AdoMet_MTases"/>
    <property type="match status" value="1"/>
</dbReference>
<keyword evidence="2" id="KW-0489">Methyltransferase</keyword>
<keyword evidence="3" id="KW-1185">Reference proteome</keyword>
<organism evidence="2 3">
    <name type="scientific">Nocardia pulmonis</name>
    <dbReference type="NCBI Taxonomy" id="2951408"/>
    <lineage>
        <taxon>Bacteria</taxon>
        <taxon>Bacillati</taxon>
        <taxon>Actinomycetota</taxon>
        <taxon>Actinomycetes</taxon>
        <taxon>Mycobacteriales</taxon>
        <taxon>Nocardiaceae</taxon>
        <taxon>Nocardia</taxon>
    </lineage>
</organism>
<reference evidence="2" key="1">
    <citation type="submission" date="2022-06" db="EMBL/GenBank/DDBJ databases">
        <title>Novel species in genus nocardia.</title>
        <authorList>
            <person name="Li F."/>
        </authorList>
    </citation>
    <scope>NUCLEOTIDE SEQUENCE</scope>
    <source>
        <strain evidence="2">CDC141</strain>
    </source>
</reference>
<dbReference type="EMBL" id="JAMRXG010000007">
    <property type="protein sequence ID" value="MCM6775616.1"/>
    <property type="molecule type" value="Genomic_DNA"/>
</dbReference>
<protein>
    <submittedName>
        <fullName evidence="2">Class I SAM-dependent methyltransferase</fullName>
    </submittedName>
</protein>
<keyword evidence="2" id="KW-0808">Transferase</keyword>
<evidence type="ECO:0000313" key="3">
    <source>
        <dbReference type="Proteomes" id="UP001139157"/>
    </source>
</evidence>
<name>A0A9X2J041_9NOCA</name>
<dbReference type="Gene3D" id="3.40.50.150">
    <property type="entry name" value="Vaccinia Virus protein VP39"/>
    <property type="match status" value="1"/>
</dbReference>
<sequence length="255" mass="27294">MDSYADTAEFYDIAGRSYWKPRAATLTKALSGAAGGPIVDIGAGTGLVVELLGAALPAAEFIAVEPSAAMRAALIGRLLNRPELAARVTVVPETIEAVALPERLGGAVACGVLGYLDPERRRELWRMLARRLAPGARAVVEAIPFPPTRVVRPIRVGAARFGERTHEIWLGSEPAATPGRIELTTLCRVRAGDRVLRECVSRQEWFAVDMNTIVTETAAAGLCSRRTGWDLAALWPEGAARLDARTSSAAESINR</sequence>
<comment type="caution">
    <text evidence="2">The sequence shown here is derived from an EMBL/GenBank/DDBJ whole genome shotgun (WGS) entry which is preliminary data.</text>
</comment>